<evidence type="ECO:0000313" key="3">
    <source>
        <dbReference type="EMBL" id="MDG3006712.1"/>
    </source>
</evidence>
<dbReference type="PROSITE" id="PS51257">
    <property type="entry name" value="PROKAR_LIPOPROTEIN"/>
    <property type="match status" value="1"/>
</dbReference>
<evidence type="ECO:0000313" key="4">
    <source>
        <dbReference type="Proteomes" id="UP001216907"/>
    </source>
</evidence>
<comment type="caution">
    <text evidence="3">The sequence shown here is derived from an EMBL/GenBank/DDBJ whole genome shotgun (WGS) entry which is preliminary data.</text>
</comment>
<evidence type="ECO:0000256" key="1">
    <source>
        <dbReference type="SAM" id="MobiDB-lite"/>
    </source>
</evidence>
<dbReference type="RefSeq" id="WP_277863005.1">
    <property type="nucleotide sequence ID" value="NZ_JARRAG010000002.1"/>
</dbReference>
<feature type="signal peptide" evidence="2">
    <location>
        <begin position="1"/>
        <end position="28"/>
    </location>
</feature>
<organism evidence="3 4">
    <name type="scientific">Paludisphaera mucosa</name>
    <dbReference type="NCBI Taxonomy" id="3030827"/>
    <lineage>
        <taxon>Bacteria</taxon>
        <taxon>Pseudomonadati</taxon>
        <taxon>Planctomycetota</taxon>
        <taxon>Planctomycetia</taxon>
        <taxon>Isosphaerales</taxon>
        <taxon>Isosphaeraceae</taxon>
        <taxon>Paludisphaera</taxon>
    </lineage>
</organism>
<dbReference type="EMBL" id="JARRAG010000002">
    <property type="protein sequence ID" value="MDG3006712.1"/>
    <property type="molecule type" value="Genomic_DNA"/>
</dbReference>
<feature type="region of interest" description="Disordered" evidence="1">
    <location>
        <begin position="25"/>
        <end position="74"/>
    </location>
</feature>
<gene>
    <name evidence="3" type="ORF">PZE19_23330</name>
</gene>
<name>A0ABT6FGL1_9BACT</name>
<sequence length="74" mass="7337">MSSRPSLRRPAFALVVSLLAAGCTPADTGTVGNPDAKGPQADASAPLVKGGIEQPPVKVKGKTVSAREAAGVGR</sequence>
<reference evidence="3 4" key="1">
    <citation type="submission" date="2023-03" db="EMBL/GenBank/DDBJ databases">
        <title>Paludisphaera mucosa sp. nov. a novel planctomycete from northern fen.</title>
        <authorList>
            <person name="Ivanova A."/>
        </authorList>
    </citation>
    <scope>NUCLEOTIDE SEQUENCE [LARGE SCALE GENOMIC DNA]</scope>
    <source>
        <strain evidence="3 4">Pla2</strain>
    </source>
</reference>
<dbReference type="Proteomes" id="UP001216907">
    <property type="component" value="Unassembled WGS sequence"/>
</dbReference>
<evidence type="ECO:0000256" key="2">
    <source>
        <dbReference type="SAM" id="SignalP"/>
    </source>
</evidence>
<keyword evidence="2" id="KW-0732">Signal</keyword>
<keyword evidence="4" id="KW-1185">Reference proteome</keyword>
<proteinExistence type="predicted"/>
<accession>A0ABT6FGL1</accession>
<protein>
    <submittedName>
        <fullName evidence="3">Uncharacterized protein</fullName>
    </submittedName>
</protein>
<feature type="chain" id="PRO_5046155361" evidence="2">
    <location>
        <begin position="29"/>
        <end position="74"/>
    </location>
</feature>